<keyword evidence="1" id="KW-0472">Membrane</keyword>
<evidence type="ECO:0000313" key="3">
    <source>
        <dbReference type="Proteomes" id="UP001151532"/>
    </source>
</evidence>
<proteinExistence type="predicted"/>
<dbReference type="Proteomes" id="UP001151532">
    <property type="component" value="Chromosome 2"/>
</dbReference>
<accession>A0A9Q0SQT4</accession>
<sequence length="358" mass="40317">MNTLLHRRSRAFQPEWASEDIQATFFKCARWQVEDTMDPINCPYHYYCDSTYPGNHPPYVDVLALLLTAAMYLATLVIMVEDISRRGRTCLGKSKRFWQPSGPVSLPLILLALAKGYRINTVFPLSCIGPAILQLLQVSALTFDGGIDRDDVRYAFFEASTISGILHASLYLDSIILPYYTGYDALVSSTFSGECPSCVCRREVLVVGGRLIRYRGLSVTTFSVVGALCSRILCRLTRENRSKIVPIKALMESLGWVLITMDCIYLIRKSPEQSLLRIAAFGGVLVLICLHMMKKVSAQIAQRHSARDHHGLHLKSAAHPFRTQVDQFSVYRKTKCIDRKTIRGNCLLPPFHFFPCPS</sequence>
<evidence type="ECO:0000313" key="2">
    <source>
        <dbReference type="EMBL" id="KAJ6686327.1"/>
    </source>
</evidence>
<organism evidence="2 3">
    <name type="scientific">Salix purpurea</name>
    <name type="common">Purple osier willow</name>
    <dbReference type="NCBI Taxonomy" id="77065"/>
    <lineage>
        <taxon>Eukaryota</taxon>
        <taxon>Viridiplantae</taxon>
        <taxon>Streptophyta</taxon>
        <taxon>Embryophyta</taxon>
        <taxon>Tracheophyta</taxon>
        <taxon>Spermatophyta</taxon>
        <taxon>Magnoliopsida</taxon>
        <taxon>eudicotyledons</taxon>
        <taxon>Gunneridae</taxon>
        <taxon>Pentapetalae</taxon>
        <taxon>rosids</taxon>
        <taxon>fabids</taxon>
        <taxon>Malpighiales</taxon>
        <taxon>Salicaceae</taxon>
        <taxon>Saliceae</taxon>
        <taxon>Salix</taxon>
    </lineage>
</organism>
<gene>
    <name evidence="2" type="ORF">OIU79_016165</name>
</gene>
<feature type="transmembrane region" description="Helical" evidence="1">
    <location>
        <begin position="62"/>
        <end position="80"/>
    </location>
</feature>
<comment type="caution">
    <text evidence="2">The sequence shown here is derived from an EMBL/GenBank/DDBJ whole genome shotgun (WGS) entry which is preliminary data.</text>
</comment>
<dbReference type="PANTHER" id="PTHR37726">
    <property type="entry name" value="TRANSMEMBRANE PROTEIN"/>
    <property type="match status" value="1"/>
</dbReference>
<keyword evidence="1 2" id="KW-0812">Transmembrane</keyword>
<dbReference type="OrthoDB" id="657942at2759"/>
<keyword evidence="3" id="KW-1185">Reference proteome</keyword>
<feature type="transmembrane region" description="Helical" evidence="1">
    <location>
        <begin position="245"/>
        <end position="268"/>
    </location>
</feature>
<dbReference type="EMBL" id="JAPFFK010000019">
    <property type="protein sequence ID" value="KAJ6686327.1"/>
    <property type="molecule type" value="Genomic_DNA"/>
</dbReference>
<protein>
    <submittedName>
        <fullName evidence="2">TRANSMEMBRANE PROTEIN</fullName>
    </submittedName>
</protein>
<keyword evidence="1" id="KW-1133">Transmembrane helix</keyword>
<dbReference type="AlphaFoldDB" id="A0A9Q0SQT4"/>
<reference evidence="2" key="1">
    <citation type="submission" date="2022-11" db="EMBL/GenBank/DDBJ databases">
        <authorList>
            <person name="Hyden B.L."/>
            <person name="Feng K."/>
            <person name="Yates T."/>
            <person name="Jawdy S."/>
            <person name="Smart L.B."/>
            <person name="Muchero W."/>
        </authorList>
    </citation>
    <scope>NUCLEOTIDE SEQUENCE</scope>
    <source>
        <tissue evidence="2">Shoot tip</tissue>
    </source>
</reference>
<reference evidence="2" key="2">
    <citation type="journal article" date="2023" name="Int. J. Mol. Sci.">
        <title>De Novo Assembly and Annotation of 11 Diverse Shrub Willow (Salix) Genomes Reveals Novel Gene Organization in Sex-Linked Regions.</title>
        <authorList>
            <person name="Hyden B."/>
            <person name="Feng K."/>
            <person name="Yates T.B."/>
            <person name="Jawdy S."/>
            <person name="Cereghino C."/>
            <person name="Smart L.B."/>
            <person name="Muchero W."/>
        </authorList>
    </citation>
    <scope>NUCLEOTIDE SEQUENCE</scope>
    <source>
        <tissue evidence="2">Shoot tip</tissue>
    </source>
</reference>
<dbReference type="PANTHER" id="PTHR37726:SF1">
    <property type="entry name" value="TRANSMEMBRANE PROTEIN"/>
    <property type="match status" value="1"/>
</dbReference>
<name>A0A9Q0SQT4_SALPP</name>
<evidence type="ECO:0000256" key="1">
    <source>
        <dbReference type="SAM" id="Phobius"/>
    </source>
</evidence>
<feature type="transmembrane region" description="Helical" evidence="1">
    <location>
        <begin position="274"/>
        <end position="293"/>
    </location>
</feature>